<organism evidence="1 2">
    <name type="scientific">Aliikangiella coralliicola</name>
    <dbReference type="NCBI Taxonomy" id="2592383"/>
    <lineage>
        <taxon>Bacteria</taxon>
        <taxon>Pseudomonadati</taxon>
        <taxon>Pseudomonadota</taxon>
        <taxon>Gammaproteobacteria</taxon>
        <taxon>Oceanospirillales</taxon>
        <taxon>Pleioneaceae</taxon>
        <taxon>Aliikangiella</taxon>
    </lineage>
</organism>
<dbReference type="EMBL" id="VIKS01000012">
    <property type="protein sequence ID" value="TQV85536.1"/>
    <property type="molecule type" value="Genomic_DNA"/>
</dbReference>
<name>A0A545U7U4_9GAMM</name>
<evidence type="ECO:0000313" key="1">
    <source>
        <dbReference type="EMBL" id="TQV85536.1"/>
    </source>
</evidence>
<keyword evidence="2" id="KW-1185">Reference proteome</keyword>
<evidence type="ECO:0000313" key="2">
    <source>
        <dbReference type="Proteomes" id="UP000315439"/>
    </source>
</evidence>
<proteinExistence type="predicted"/>
<accession>A0A545U7U4</accession>
<dbReference type="AlphaFoldDB" id="A0A545U7U4"/>
<sequence length="167" mass="18725">MCLIKNSDVVRLNADKTFSLKKITPFIVSIAISTFSIAGERNTPSNDVAYNLMAEGVCSAINPGTWSASFQWTLKGKQTDIKLDITQYYNGWKNKQFETIANLKGAATKFNWSGGDPGGEYLWRIRAKVNGQWRTSETARYEVPVCPVDLIRPNDNKVSDKQQKPTK</sequence>
<comment type="caution">
    <text evidence="1">The sequence shown here is derived from an EMBL/GenBank/DDBJ whole genome shotgun (WGS) entry which is preliminary data.</text>
</comment>
<gene>
    <name evidence="1" type="ORF">FLL46_20475</name>
</gene>
<dbReference type="RefSeq" id="WP_142933212.1">
    <property type="nucleotide sequence ID" value="NZ_ML660168.1"/>
</dbReference>
<reference evidence="1 2" key="1">
    <citation type="submission" date="2019-07" db="EMBL/GenBank/DDBJ databases">
        <title>Draft genome for Aliikangiella sp. M105.</title>
        <authorList>
            <person name="Wang G."/>
        </authorList>
    </citation>
    <scope>NUCLEOTIDE SEQUENCE [LARGE SCALE GENOMIC DNA]</scope>
    <source>
        <strain evidence="1 2">M105</strain>
    </source>
</reference>
<protein>
    <submittedName>
        <fullName evidence="1">Uncharacterized protein</fullName>
    </submittedName>
</protein>
<dbReference type="Proteomes" id="UP000315439">
    <property type="component" value="Unassembled WGS sequence"/>
</dbReference>